<feature type="signal peptide" evidence="1">
    <location>
        <begin position="1"/>
        <end position="21"/>
    </location>
</feature>
<reference evidence="2 3" key="1">
    <citation type="submission" date="2018-11" db="EMBL/GenBank/DDBJ databases">
        <title>Genomic Encyclopedia of Type Strains, Phase IV (KMG-IV): sequencing the most valuable type-strain genomes for metagenomic binning, comparative biology and taxonomic classification.</title>
        <authorList>
            <person name="Goeker M."/>
        </authorList>
    </citation>
    <scope>NUCLEOTIDE SEQUENCE [LARGE SCALE GENOMIC DNA]</scope>
    <source>
        <strain evidence="2 3">DSM 100275</strain>
    </source>
</reference>
<accession>A0A3N1Y8I0</accession>
<keyword evidence="3" id="KW-1185">Reference proteome</keyword>
<proteinExistence type="predicted"/>
<organism evidence="2 3">
    <name type="scientific">Inmirania thermothiophila</name>
    <dbReference type="NCBI Taxonomy" id="1750597"/>
    <lineage>
        <taxon>Bacteria</taxon>
        <taxon>Pseudomonadati</taxon>
        <taxon>Pseudomonadota</taxon>
        <taxon>Gammaproteobacteria</taxon>
        <taxon>Chromatiales</taxon>
        <taxon>Ectothiorhodospiraceae</taxon>
        <taxon>Inmirania</taxon>
    </lineage>
</organism>
<comment type="caution">
    <text evidence="2">The sequence shown here is derived from an EMBL/GenBank/DDBJ whole genome shotgun (WGS) entry which is preliminary data.</text>
</comment>
<dbReference type="AlphaFoldDB" id="A0A3N1Y8I0"/>
<dbReference type="InterPro" id="IPR037107">
    <property type="entry name" value="Put_OMP_sf"/>
</dbReference>
<dbReference type="Proteomes" id="UP000276634">
    <property type="component" value="Unassembled WGS sequence"/>
</dbReference>
<dbReference type="InterPro" id="IPR018707">
    <property type="entry name" value="LpxR"/>
</dbReference>
<evidence type="ECO:0000256" key="1">
    <source>
        <dbReference type="SAM" id="SignalP"/>
    </source>
</evidence>
<dbReference type="Pfam" id="PF09982">
    <property type="entry name" value="LpxR"/>
    <property type="match status" value="1"/>
</dbReference>
<evidence type="ECO:0000313" key="2">
    <source>
        <dbReference type="EMBL" id="ROR35124.1"/>
    </source>
</evidence>
<gene>
    <name evidence="2" type="ORF">EDC57_1041</name>
</gene>
<sequence length="354" mass="38466">MPTARWTGVVLLGLAALAAHADPGDVGRPEPGAVRAGGWSFHIDNDAFGLTPSDRDYTGGFAFTLYGDRVLDHPLSIHALLRGFDRLVGVERLARAGRTRRHALEFGIAAFTPSDITRAEPVPDDHPYGCVIFVGATTGRPLPAQGVSYDTNLTLGLLGTSVCETMQEGLHATFSGDDPRGWDHQISDGGEPTFRWSLNRNALLWARRGAGGTRELVWTAEAALGGITGLGVGLGWRSGRIASPWWSFTPQEAEYIVLGGGGTGDRGRGDRYLWAGLMLRYRLYNVLLQGQFRDSDVTFSRDELRPVVGEAWVGYTFPGPWGLELSVAVRARSQEIEALDDIPVWGSLVIRRPD</sequence>
<dbReference type="Gene3D" id="2.40.128.140">
    <property type="entry name" value="Outer membrane protein"/>
    <property type="match status" value="1"/>
</dbReference>
<evidence type="ECO:0000313" key="3">
    <source>
        <dbReference type="Proteomes" id="UP000276634"/>
    </source>
</evidence>
<dbReference type="EMBL" id="RJVI01000001">
    <property type="protein sequence ID" value="ROR35124.1"/>
    <property type="molecule type" value="Genomic_DNA"/>
</dbReference>
<dbReference type="RefSeq" id="WP_170165041.1">
    <property type="nucleotide sequence ID" value="NZ_RJVI01000001.1"/>
</dbReference>
<keyword evidence="1" id="KW-0732">Signal</keyword>
<name>A0A3N1Y8I0_9GAMM</name>
<feature type="chain" id="PRO_5018176771" evidence="1">
    <location>
        <begin position="22"/>
        <end position="354"/>
    </location>
</feature>
<protein>
    <submittedName>
        <fullName evidence="2">Uncharacterized protein DUF2219</fullName>
    </submittedName>
</protein>